<dbReference type="PANTHER" id="PTHR43434:SF1">
    <property type="entry name" value="PHOSPHOGLYCOLATE PHOSPHATASE"/>
    <property type="match status" value="1"/>
</dbReference>
<reference evidence="5 6" key="1">
    <citation type="journal article" date="2022" name="Int. J. Syst. Evol. Microbiol.">
        <title>Prevotella herbatica sp. nov., a plant polysaccharide-decomposing anaerobic bacterium isolated from a methanogenic reactor.</title>
        <authorList>
            <person name="Uek A."/>
            <person name="Tonouchi A."/>
            <person name="Kaku N."/>
            <person name="Ueki K."/>
        </authorList>
    </citation>
    <scope>NUCLEOTIDE SEQUENCE [LARGE SCALE GENOMIC DNA]</scope>
    <source>
        <strain evidence="5 6">WR041</strain>
    </source>
</reference>
<dbReference type="InterPro" id="IPR041492">
    <property type="entry name" value="HAD_2"/>
</dbReference>
<accession>A0ABM7NXZ2</accession>
<name>A0ABM7NXZ2_9BACT</name>
<dbReference type="InterPro" id="IPR023198">
    <property type="entry name" value="PGP-like_dom2"/>
</dbReference>
<evidence type="ECO:0000256" key="1">
    <source>
        <dbReference type="ARBA" id="ARBA00000830"/>
    </source>
</evidence>
<dbReference type="InterPro" id="IPR036412">
    <property type="entry name" value="HAD-like_sf"/>
</dbReference>
<dbReference type="Gene3D" id="1.10.150.240">
    <property type="entry name" value="Putative phosphatase, domain 2"/>
    <property type="match status" value="1"/>
</dbReference>
<organism evidence="5 6">
    <name type="scientific">Prevotella herbatica</name>
    <dbReference type="NCBI Taxonomy" id="2801997"/>
    <lineage>
        <taxon>Bacteria</taxon>
        <taxon>Pseudomonadati</taxon>
        <taxon>Bacteroidota</taxon>
        <taxon>Bacteroidia</taxon>
        <taxon>Bacteroidales</taxon>
        <taxon>Prevotellaceae</taxon>
        <taxon>Prevotella</taxon>
    </lineage>
</organism>
<dbReference type="SFLD" id="SFLDS00003">
    <property type="entry name" value="Haloacid_Dehalogenase"/>
    <property type="match status" value="1"/>
</dbReference>
<comment type="pathway">
    <text evidence="2">Organic acid metabolism; glycolate biosynthesis; glycolate from 2-phosphoglycolate: step 1/1.</text>
</comment>
<dbReference type="InterPro" id="IPR050155">
    <property type="entry name" value="HAD-like_hydrolase_sf"/>
</dbReference>
<dbReference type="SFLD" id="SFLDG01135">
    <property type="entry name" value="C1.5.6:_HAD__Beta-PGM__Phospha"/>
    <property type="match status" value="1"/>
</dbReference>
<dbReference type="InterPro" id="IPR006439">
    <property type="entry name" value="HAD-SF_hydro_IA"/>
</dbReference>
<dbReference type="InterPro" id="IPR006549">
    <property type="entry name" value="HAD-SF_hydro_IIIA"/>
</dbReference>
<dbReference type="Proteomes" id="UP001319045">
    <property type="component" value="Chromosome"/>
</dbReference>
<evidence type="ECO:0000256" key="4">
    <source>
        <dbReference type="ARBA" id="ARBA00013078"/>
    </source>
</evidence>
<dbReference type="InterPro" id="IPR023214">
    <property type="entry name" value="HAD_sf"/>
</dbReference>
<evidence type="ECO:0000313" key="6">
    <source>
        <dbReference type="Proteomes" id="UP001319045"/>
    </source>
</evidence>
<dbReference type="EC" id="3.1.3.18" evidence="4"/>
<protein>
    <recommendedName>
        <fullName evidence="4">phosphoglycolate phosphatase</fullName>
        <ecNumber evidence="4">3.1.3.18</ecNumber>
    </recommendedName>
</protein>
<evidence type="ECO:0000313" key="5">
    <source>
        <dbReference type="EMBL" id="BCS85381.1"/>
    </source>
</evidence>
<dbReference type="EMBL" id="AP024484">
    <property type="protein sequence ID" value="BCS85381.1"/>
    <property type="molecule type" value="Genomic_DNA"/>
</dbReference>
<dbReference type="RefSeq" id="WP_207155523.1">
    <property type="nucleotide sequence ID" value="NZ_AP024484.1"/>
</dbReference>
<dbReference type="NCBIfam" id="TIGR01549">
    <property type="entry name" value="HAD-SF-IA-v1"/>
    <property type="match status" value="1"/>
</dbReference>
<evidence type="ECO:0000256" key="3">
    <source>
        <dbReference type="ARBA" id="ARBA00006171"/>
    </source>
</evidence>
<comment type="similarity">
    <text evidence="3">Belongs to the HAD-like hydrolase superfamily. CbbY/CbbZ/Gph/YieH family.</text>
</comment>
<dbReference type="SFLD" id="SFLDG01129">
    <property type="entry name" value="C1.5:_HAD__Beta-PGM__Phosphata"/>
    <property type="match status" value="1"/>
</dbReference>
<proteinExistence type="inferred from homology"/>
<dbReference type="NCBIfam" id="TIGR01662">
    <property type="entry name" value="HAD-SF-IIIA"/>
    <property type="match status" value="1"/>
</dbReference>
<gene>
    <name evidence="5" type="primary">ppaX</name>
    <name evidence="5" type="ORF">prwr041_12740</name>
</gene>
<dbReference type="SUPFAM" id="SSF56784">
    <property type="entry name" value="HAD-like"/>
    <property type="match status" value="1"/>
</dbReference>
<keyword evidence="6" id="KW-1185">Reference proteome</keyword>
<dbReference type="Gene3D" id="3.40.50.1000">
    <property type="entry name" value="HAD superfamily/HAD-like"/>
    <property type="match status" value="1"/>
</dbReference>
<sequence>MNKSIKTVILDFDGTLGDSYNIITKTMMQTIAELKLEYRTPEECAKTIGLPLEECFTSIIPMTDEMGKKCTETYRRIFNENNIPGAVTPFPGVIETLKKLHEKGHTITIASSRSHNSLENFVKELELEEYITYVLGADDTKKAKPDPEPVIKTLSHLGEDSTKTIVVGDTKFDILMGKNAGTYTCGVTYGNGSRKELMDAGADYIIDNFRELTEYI</sequence>
<dbReference type="Pfam" id="PF13419">
    <property type="entry name" value="HAD_2"/>
    <property type="match status" value="1"/>
</dbReference>
<dbReference type="PANTHER" id="PTHR43434">
    <property type="entry name" value="PHOSPHOGLYCOLATE PHOSPHATASE"/>
    <property type="match status" value="1"/>
</dbReference>
<evidence type="ECO:0000256" key="2">
    <source>
        <dbReference type="ARBA" id="ARBA00004818"/>
    </source>
</evidence>
<dbReference type="NCBIfam" id="TIGR01509">
    <property type="entry name" value="HAD-SF-IA-v3"/>
    <property type="match status" value="1"/>
</dbReference>
<comment type="catalytic activity">
    <reaction evidence="1">
        <text>2-phosphoglycolate + H2O = glycolate + phosphate</text>
        <dbReference type="Rhea" id="RHEA:14369"/>
        <dbReference type="ChEBI" id="CHEBI:15377"/>
        <dbReference type="ChEBI" id="CHEBI:29805"/>
        <dbReference type="ChEBI" id="CHEBI:43474"/>
        <dbReference type="ChEBI" id="CHEBI:58033"/>
        <dbReference type="EC" id="3.1.3.18"/>
    </reaction>
</comment>